<dbReference type="Proteomes" id="UP000297872">
    <property type="component" value="Unassembled WGS sequence"/>
</dbReference>
<name>A0A4Y8VS21_9BACT</name>
<dbReference type="RefSeq" id="WP_134842800.1">
    <property type="nucleotide sequence ID" value="NZ_SGVY01000006.1"/>
</dbReference>
<accession>A0A4Y8VS21</accession>
<keyword evidence="1" id="KW-0812">Transmembrane</keyword>
<gene>
    <name evidence="2" type="ORF">EXN75_03585</name>
</gene>
<reference evidence="2 3" key="1">
    <citation type="submission" date="2019-02" db="EMBL/GenBank/DDBJ databases">
        <title>Draft Genome Sequence of the Prevotella sp. BCRC 81118, Isolated from Human Feces.</title>
        <authorList>
            <person name="Huang C.-H."/>
        </authorList>
    </citation>
    <scope>NUCLEOTIDE SEQUENCE [LARGE SCALE GENOMIC DNA]</scope>
    <source>
        <strain evidence="2 3">BCRC 81118</strain>
    </source>
</reference>
<keyword evidence="1" id="KW-1133">Transmembrane helix</keyword>
<dbReference type="OrthoDB" id="9814995at2"/>
<protein>
    <submittedName>
        <fullName evidence="2">Uncharacterized protein</fullName>
    </submittedName>
</protein>
<dbReference type="EMBL" id="SGVY01000006">
    <property type="protein sequence ID" value="TFH83384.1"/>
    <property type="molecule type" value="Genomic_DNA"/>
</dbReference>
<keyword evidence="3" id="KW-1185">Reference proteome</keyword>
<keyword evidence="1" id="KW-0472">Membrane</keyword>
<proteinExistence type="predicted"/>
<dbReference type="GeneID" id="302994378"/>
<evidence type="ECO:0000313" key="3">
    <source>
        <dbReference type="Proteomes" id="UP000297872"/>
    </source>
</evidence>
<organism evidence="2 3">
    <name type="scientific">Segatella hominis</name>
    <dbReference type="NCBI Taxonomy" id="2518605"/>
    <lineage>
        <taxon>Bacteria</taxon>
        <taxon>Pseudomonadati</taxon>
        <taxon>Bacteroidota</taxon>
        <taxon>Bacteroidia</taxon>
        <taxon>Bacteroidales</taxon>
        <taxon>Prevotellaceae</taxon>
        <taxon>Segatella</taxon>
    </lineage>
</organism>
<sequence>MHQVLQAVNFRFKVADDKGEMHEATEWYQVPLEIIDSIIQKIMNGTIIYFAYNKEQQCLEQRIEKKPSQLNLSGLKVLTLIIEKVYFEEIISGVKTEEYRSLKQTTLNKYTYIDEADASVISVVSMRLGFMWVIIRIGIVPWFWYWTPPMRMAW</sequence>
<feature type="transmembrane region" description="Helical" evidence="1">
    <location>
        <begin position="128"/>
        <end position="146"/>
    </location>
</feature>
<evidence type="ECO:0000256" key="1">
    <source>
        <dbReference type="SAM" id="Phobius"/>
    </source>
</evidence>
<dbReference type="AlphaFoldDB" id="A0A4Y8VS21"/>
<evidence type="ECO:0000313" key="2">
    <source>
        <dbReference type="EMBL" id="TFH83384.1"/>
    </source>
</evidence>
<comment type="caution">
    <text evidence="2">The sequence shown here is derived from an EMBL/GenBank/DDBJ whole genome shotgun (WGS) entry which is preliminary data.</text>
</comment>